<evidence type="ECO:0000256" key="1">
    <source>
        <dbReference type="ARBA" id="ARBA00004123"/>
    </source>
</evidence>
<evidence type="ECO:0000256" key="8">
    <source>
        <dbReference type="ARBA" id="ARBA00025687"/>
    </source>
</evidence>
<evidence type="ECO:0000313" key="12">
    <source>
        <dbReference type="EMBL" id="AEF33393.1"/>
    </source>
</evidence>
<evidence type="ECO:0000256" key="2">
    <source>
        <dbReference type="ARBA" id="ARBA00010606"/>
    </source>
</evidence>
<evidence type="ECO:0000256" key="10">
    <source>
        <dbReference type="SAM" id="Coils"/>
    </source>
</evidence>
<keyword evidence="10" id="KW-0175">Coiled coil</keyword>
<name>H9LIF3_CRAAR</name>
<comment type="subcellular location">
    <subcellularLocation>
        <location evidence="1">Nucleus</location>
    </subcellularLocation>
</comment>
<dbReference type="Pfam" id="PF11315">
    <property type="entry name" value="Med30"/>
    <property type="match status" value="1"/>
</dbReference>
<proteinExistence type="evidence at transcript level"/>
<evidence type="ECO:0000256" key="4">
    <source>
        <dbReference type="ARBA" id="ARBA00023015"/>
    </source>
</evidence>
<feature type="coiled-coil region" evidence="10">
    <location>
        <begin position="181"/>
        <end position="208"/>
    </location>
</feature>
<keyword evidence="5" id="KW-0010">Activator</keyword>
<dbReference type="GO" id="GO:0045893">
    <property type="term" value="P:positive regulation of DNA-templated transcription"/>
    <property type="evidence" value="ECO:0007669"/>
    <property type="project" value="TreeGrafter"/>
</dbReference>
<feature type="region of interest" description="Disordered" evidence="11">
    <location>
        <begin position="1"/>
        <end position="58"/>
    </location>
</feature>
<dbReference type="PANTHER" id="PTHR31705:SF4">
    <property type="entry name" value="MEDIATOR OF RNA POLYMERASE II TRANSCRIPTION SUBUNIT 30"/>
    <property type="match status" value="1"/>
</dbReference>
<evidence type="ECO:0000256" key="9">
    <source>
        <dbReference type="ARBA" id="ARBA00031981"/>
    </source>
</evidence>
<reference evidence="12" key="2">
    <citation type="submission" date="2017-07" db="EMBL/GenBank/DDBJ databases">
        <authorList>
            <person name="Sun Z.S."/>
            <person name="Albrecht U."/>
            <person name="Echele G."/>
            <person name="Lee C.C."/>
        </authorList>
    </citation>
    <scope>NUCLEOTIDE SEQUENCE</scope>
    <source>
        <tissue evidence="12">Hemocyte</tissue>
    </source>
</reference>
<reference evidence="12" key="1">
    <citation type="journal article" date="2012" name="Fish Shellfish Immunol.">
        <title>Identification of expressed genes in cDNA library of hemocytes from the RLO-challenged oyster, Crassostrea ariakensis Gould with special functional implication of three complement-related fragments (CaC1q1, CaC1q2 and CaC3).</title>
        <authorList>
            <person name="Xu T."/>
            <person name="Xie J."/>
            <person name="Li J."/>
            <person name="Luo M."/>
            <person name="Ye S."/>
            <person name="Wu X."/>
        </authorList>
    </citation>
    <scope>NUCLEOTIDE SEQUENCE</scope>
    <source>
        <tissue evidence="12">Hemocyte</tissue>
    </source>
</reference>
<protein>
    <recommendedName>
        <fullName evidence="3">Mediator of RNA polymerase II transcription subunit 30</fullName>
    </recommendedName>
    <alternativeName>
        <fullName evidence="9">Mediator complex subunit 30</fullName>
    </alternativeName>
</protein>
<accession>H9LIF3</accession>
<comment type="function">
    <text evidence="8">Component of the Mediator complex, a coactivator involved in the regulated transcription of nearly all RNA polymerase II-dependent genes. Mediator functions as a bridge to convey information from gene-specific regulatory proteins to the basal RNA polymerase II transcription machinery. Mediator is recruited to promoters by direct interactions with regulatory proteins and serves as a scaffold for the assembly of a functional preinitiation complex with RNA polymerase II and the general transcription factors.</text>
</comment>
<feature type="compositionally biased region" description="Low complexity" evidence="11">
    <location>
        <begin position="36"/>
        <end position="52"/>
    </location>
</feature>
<evidence type="ECO:0000256" key="5">
    <source>
        <dbReference type="ARBA" id="ARBA00023159"/>
    </source>
</evidence>
<dbReference type="GO" id="GO:0016592">
    <property type="term" value="C:mediator complex"/>
    <property type="evidence" value="ECO:0007669"/>
    <property type="project" value="TreeGrafter"/>
</dbReference>
<dbReference type="GO" id="GO:0003712">
    <property type="term" value="F:transcription coregulator activity"/>
    <property type="evidence" value="ECO:0007669"/>
    <property type="project" value="TreeGrafter"/>
</dbReference>
<dbReference type="PANTHER" id="PTHR31705">
    <property type="entry name" value="MEDIATOR OF RNA POLYMERASE II TRANSCRIPTION SUBUNIT 30"/>
    <property type="match status" value="1"/>
</dbReference>
<dbReference type="AlphaFoldDB" id="H9LIF3"/>
<comment type="similarity">
    <text evidence="2">Belongs to the Mediator complex subunit 30 family.</text>
</comment>
<evidence type="ECO:0000256" key="6">
    <source>
        <dbReference type="ARBA" id="ARBA00023163"/>
    </source>
</evidence>
<evidence type="ECO:0000256" key="11">
    <source>
        <dbReference type="SAM" id="MobiDB-lite"/>
    </source>
</evidence>
<dbReference type="InterPro" id="IPR021019">
    <property type="entry name" value="Mediator_Med30_met"/>
</dbReference>
<organism evidence="12">
    <name type="scientific">Crassostrea ariakensis</name>
    <name type="common">Suminoe oyster</name>
    <dbReference type="NCBI Taxonomy" id="3244846"/>
    <lineage>
        <taxon>Eukaryota</taxon>
        <taxon>Metazoa</taxon>
        <taxon>Spiralia</taxon>
        <taxon>Lophotrochozoa</taxon>
        <taxon>Mollusca</taxon>
        <taxon>Bivalvia</taxon>
        <taxon>Autobranchia</taxon>
        <taxon>Pteriomorphia</taxon>
        <taxon>Ostreida</taxon>
        <taxon>Ostreoidea</taxon>
        <taxon>Ostreidae</taxon>
        <taxon>Magallana</taxon>
    </lineage>
</organism>
<sequence>MMSQPSMGQQYPANTMASQQQQQQQQQGMMPNQHSMMGVQQTQQGMMGHQPQTSVPQQMQPMMSPTKEINGVTMCKKGQEYVQELFQKMHDIFKYMTTKANQLPNGINCSVQMATDRRAKVAEQIEHLTMLFKKIRLFYDNVNEMCPDDPEDDVLVAVMGQPFEEKFTPSPDSCFKYKIGKEENREMVEQLRMKNRQLKAIIDQMRTIIWEINTMIVMRKT</sequence>
<evidence type="ECO:0000256" key="7">
    <source>
        <dbReference type="ARBA" id="ARBA00023242"/>
    </source>
</evidence>
<evidence type="ECO:0000256" key="3">
    <source>
        <dbReference type="ARBA" id="ARBA00019664"/>
    </source>
</evidence>
<keyword evidence="4" id="KW-0805">Transcription regulation</keyword>
<feature type="compositionally biased region" description="Polar residues" evidence="11">
    <location>
        <begin position="1"/>
        <end position="18"/>
    </location>
</feature>
<keyword evidence="6" id="KW-0804">Transcription</keyword>
<keyword evidence="7" id="KW-0539">Nucleus</keyword>
<dbReference type="EMBL" id="JF919329">
    <property type="protein sequence ID" value="AEF33393.1"/>
    <property type="molecule type" value="mRNA"/>
</dbReference>